<keyword evidence="2" id="KW-0812">Transmembrane</keyword>
<evidence type="ECO:0000256" key="2">
    <source>
        <dbReference type="SAM" id="Phobius"/>
    </source>
</evidence>
<name>A0A4S4EIX1_CAMSN</name>
<protein>
    <submittedName>
        <fullName evidence="3">Uncharacterized protein</fullName>
    </submittedName>
</protein>
<feature type="compositionally biased region" description="Polar residues" evidence="1">
    <location>
        <begin position="76"/>
        <end position="87"/>
    </location>
</feature>
<gene>
    <name evidence="3" type="ORF">TEA_001654</name>
</gene>
<keyword evidence="2" id="KW-1133">Transmembrane helix</keyword>
<keyword evidence="2" id="KW-0472">Membrane</keyword>
<dbReference type="AlphaFoldDB" id="A0A4S4EIX1"/>
<feature type="transmembrane region" description="Helical" evidence="2">
    <location>
        <begin position="170"/>
        <end position="190"/>
    </location>
</feature>
<proteinExistence type="predicted"/>
<comment type="caution">
    <text evidence="3">The sequence shown here is derived from an EMBL/GenBank/DDBJ whole genome shotgun (WGS) entry which is preliminary data.</text>
</comment>
<sequence>MGVKQQGSESTSDKNTSLISRMASGLLSAISGLHFISHFPSTPNETNDHSRTKVVLSPEAPITIHSDADADAFESCSGNHFENSQTNSITSASPTPQTQTKTSSTLSALFHADSESPQLSYHCQCQCQSHLSNPVAQAFKELEIGKAFLSFILPAATFLLAVHEKDTSPGLFNSTLCLLCIALVSLFYGIAFRNLFPEIGNALEQFGTACIYASFFMVVGSNLPKALVVFPLISLILCFLLSVYSCLPFKKKVTVSSSTKAMQP</sequence>
<evidence type="ECO:0000313" key="3">
    <source>
        <dbReference type="EMBL" id="THG16473.1"/>
    </source>
</evidence>
<feature type="compositionally biased region" description="Low complexity" evidence="1">
    <location>
        <begin position="88"/>
        <end position="105"/>
    </location>
</feature>
<feature type="region of interest" description="Disordered" evidence="1">
    <location>
        <begin position="75"/>
        <end position="105"/>
    </location>
</feature>
<feature type="transmembrane region" description="Helical" evidence="2">
    <location>
        <begin position="147"/>
        <end position="164"/>
    </location>
</feature>
<evidence type="ECO:0000313" key="4">
    <source>
        <dbReference type="Proteomes" id="UP000306102"/>
    </source>
</evidence>
<accession>A0A4S4EIX1</accession>
<keyword evidence="4" id="KW-1185">Reference proteome</keyword>
<feature type="transmembrane region" description="Helical" evidence="2">
    <location>
        <begin position="226"/>
        <end position="247"/>
    </location>
</feature>
<reference evidence="3 4" key="1">
    <citation type="journal article" date="2018" name="Proc. Natl. Acad. Sci. U.S.A.">
        <title>Draft genome sequence of Camellia sinensis var. sinensis provides insights into the evolution of the tea genome and tea quality.</title>
        <authorList>
            <person name="Wei C."/>
            <person name="Yang H."/>
            <person name="Wang S."/>
            <person name="Zhao J."/>
            <person name="Liu C."/>
            <person name="Gao L."/>
            <person name="Xia E."/>
            <person name="Lu Y."/>
            <person name="Tai Y."/>
            <person name="She G."/>
            <person name="Sun J."/>
            <person name="Cao H."/>
            <person name="Tong W."/>
            <person name="Gao Q."/>
            <person name="Li Y."/>
            <person name="Deng W."/>
            <person name="Jiang X."/>
            <person name="Wang W."/>
            <person name="Chen Q."/>
            <person name="Zhang S."/>
            <person name="Li H."/>
            <person name="Wu J."/>
            <person name="Wang P."/>
            <person name="Li P."/>
            <person name="Shi C."/>
            <person name="Zheng F."/>
            <person name="Jian J."/>
            <person name="Huang B."/>
            <person name="Shan D."/>
            <person name="Shi M."/>
            <person name="Fang C."/>
            <person name="Yue Y."/>
            <person name="Li F."/>
            <person name="Li D."/>
            <person name="Wei S."/>
            <person name="Han B."/>
            <person name="Jiang C."/>
            <person name="Yin Y."/>
            <person name="Xia T."/>
            <person name="Zhang Z."/>
            <person name="Bennetzen J.L."/>
            <person name="Zhao S."/>
            <person name="Wan X."/>
        </authorList>
    </citation>
    <scope>NUCLEOTIDE SEQUENCE [LARGE SCALE GENOMIC DNA]</scope>
    <source>
        <strain evidence="4">cv. Shuchazao</strain>
        <tissue evidence="3">Leaf</tissue>
    </source>
</reference>
<dbReference type="EMBL" id="SDRB02004071">
    <property type="protein sequence ID" value="THG16473.1"/>
    <property type="molecule type" value="Genomic_DNA"/>
</dbReference>
<evidence type="ECO:0000256" key="1">
    <source>
        <dbReference type="SAM" id="MobiDB-lite"/>
    </source>
</evidence>
<organism evidence="3 4">
    <name type="scientific">Camellia sinensis var. sinensis</name>
    <name type="common">China tea</name>
    <dbReference type="NCBI Taxonomy" id="542762"/>
    <lineage>
        <taxon>Eukaryota</taxon>
        <taxon>Viridiplantae</taxon>
        <taxon>Streptophyta</taxon>
        <taxon>Embryophyta</taxon>
        <taxon>Tracheophyta</taxon>
        <taxon>Spermatophyta</taxon>
        <taxon>Magnoliopsida</taxon>
        <taxon>eudicotyledons</taxon>
        <taxon>Gunneridae</taxon>
        <taxon>Pentapetalae</taxon>
        <taxon>asterids</taxon>
        <taxon>Ericales</taxon>
        <taxon>Theaceae</taxon>
        <taxon>Camellia</taxon>
    </lineage>
</organism>
<dbReference type="Proteomes" id="UP000306102">
    <property type="component" value="Unassembled WGS sequence"/>
</dbReference>